<dbReference type="AlphaFoldDB" id="A0A7M2SN02"/>
<sequence length="127" mass="13462">MTERIPTGPTGRLVIPAEAGSGKTVLVERLLVGDASWKSRTCGVAERRTAAWARADPAALRPPCKPIRLAAAPADLIRIIHALDPATTPPHNASPAPWLDLTSPQLNHERGSSMPRAEASSPTPTPR</sequence>
<proteinExistence type="predicted"/>
<protein>
    <submittedName>
        <fullName evidence="2">Uncharacterized protein</fullName>
    </submittedName>
</protein>
<evidence type="ECO:0000313" key="2">
    <source>
        <dbReference type="EMBL" id="QOV36853.1"/>
    </source>
</evidence>
<evidence type="ECO:0000256" key="1">
    <source>
        <dbReference type="SAM" id="MobiDB-lite"/>
    </source>
</evidence>
<accession>A0A7M2SN02</accession>
<organism evidence="2 3">
    <name type="scientific">Streptomyces ferrugineus</name>
    <dbReference type="NCBI Taxonomy" id="1413221"/>
    <lineage>
        <taxon>Bacteria</taxon>
        <taxon>Bacillati</taxon>
        <taxon>Actinomycetota</taxon>
        <taxon>Actinomycetes</taxon>
        <taxon>Kitasatosporales</taxon>
        <taxon>Streptomycetaceae</taxon>
        <taxon>Streptomyces</taxon>
    </lineage>
</organism>
<dbReference type="EMBL" id="CP063373">
    <property type="protein sequence ID" value="QOV36853.1"/>
    <property type="molecule type" value="Genomic_DNA"/>
</dbReference>
<gene>
    <name evidence="2" type="ORF">IM697_44115</name>
</gene>
<dbReference type="Proteomes" id="UP000594205">
    <property type="component" value="Chromosome"/>
</dbReference>
<reference evidence="2 3" key="1">
    <citation type="submission" date="2020-10" db="EMBL/GenBank/DDBJ databases">
        <title>Streptomyces ferrugineus complate genome analysis.</title>
        <authorList>
            <person name="Anwar N."/>
        </authorList>
    </citation>
    <scope>NUCLEOTIDE SEQUENCE [LARGE SCALE GENOMIC DNA]</scope>
    <source>
        <strain evidence="2 3">CCTCC AA2014009</strain>
    </source>
</reference>
<keyword evidence="3" id="KW-1185">Reference proteome</keyword>
<dbReference type="KEGG" id="sfeu:IM697_44115"/>
<name>A0A7M2SN02_9ACTN</name>
<evidence type="ECO:0000313" key="3">
    <source>
        <dbReference type="Proteomes" id="UP000594205"/>
    </source>
</evidence>
<dbReference type="RefSeq" id="WP_194043324.1">
    <property type="nucleotide sequence ID" value="NZ_CP063373.1"/>
</dbReference>
<feature type="region of interest" description="Disordered" evidence="1">
    <location>
        <begin position="85"/>
        <end position="127"/>
    </location>
</feature>